<dbReference type="InterPro" id="IPR041679">
    <property type="entry name" value="DNA2/NAM7-like_C"/>
</dbReference>
<dbReference type="OrthoDB" id="306218at2759"/>
<dbReference type="InterPro" id="IPR047187">
    <property type="entry name" value="SF1_C_Upf1"/>
</dbReference>
<evidence type="ECO:0000259" key="5">
    <source>
        <dbReference type="Pfam" id="PF13087"/>
    </source>
</evidence>
<keyword evidence="1" id="KW-0547">Nucleotide-binding</keyword>
<dbReference type="GO" id="GO:0016787">
    <property type="term" value="F:hydrolase activity"/>
    <property type="evidence" value="ECO:0007669"/>
    <property type="project" value="UniProtKB-KW"/>
</dbReference>
<dbReference type="InterPro" id="IPR050534">
    <property type="entry name" value="Coronavir_polyprotein_1ab"/>
</dbReference>
<protein>
    <submittedName>
        <fullName evidence="7">AAA_12 domain-containing protein</fullName>
    </submittedName>
</protein>
<dbReference type="WBParaSite" id="HCON_00012790-00001">
    <property type="protein sequence ID" value="HCON_00012790-00001"/>
    <property type="gene ID" value="HCON_00012790"/>
</dbReference>
<reference evidence="7" key="1">
    <citation type="submission" date="2020-12" db="UniProtKB">
        <authorList>
            <consortium name="WormBaseParasite"/>
        </authorList>
    </citation>
    <scope>IDENTIFICATION</scope>
    <source>
        <strain evidence="7">MHco3</strain>
    </source>
</reference>
<keyword evidence="2" id="KW-0378">Hydrolase</keyword>
<dbReference type="Proteomes" id="UP000025227">
    <property type="component" value="Unplaced"/>
</dbReference>
<accession>A0A7I4XVU3</accession>
<evidence type="ECO:0000256" key="4">
    <source>
        <dbReference type="ARBA" id="ARBA00022840"/>
    </source>
</evidence>
<dbReference type="PANTHER" id="PTHR43788">
    <property type="entry name" value="DNA2/NAM7 HELICASE FAMILY MEMBER"/>
    <property type="match status" value="1"/>
</dbReference>
<keyword evidence="4" id="KW-0067">ATP-binding</keyword>
<sequence>MRTLPAQLTNEQLVNFLIGHLEGVAREKRIYAPSLKARSNAMYVARQKLSSCRQESGESCTAFANRVLNLVHAATSSQDVGTQKERVLQEFVARLRCDIRGRTPITTPLAIPTVGLSSTSPKTGSVVATTQQEYSTRSLVTTFRPHPVLVHISNTLVYDGALESGTPAHWRNDLILRLSLPNSRVPFILVYVRGTSYRSHSSPHYNDYEDQCCRDIIRGLLSRDVPSSSIGVITFYKEQQHRLQEYADRLGVALYTVDSVQGREMDVVIILTTRTDVDETSGNFLNDIQRMNVALTRCKYGQFVLGYLNALHTLSNWSQLVAWAARRNTIVDTADLPGIFSLRAQ</sequence>
<dbReference type="AlphaFoldDB" id="A0A7I4XVU3"/>
<dbReference type="CDD" id="cd18808">
    <property type="entry name" value="SF1_C_Upf1"/>
    <property type="match status" value="1"/>
</dbReference>
<evidence type="ECO:0000256" key="2">
    <source>
        <dbReference type="ARBA" id="ARBA00022801"/>
    </source>
</evidence>
<dbReference type="GO" id="GO:0043139">
    <property type="term" value="F:5'-3' DNA helicase activity"/>
    <property type="evidence" value="ECO:0007669"/>
    <property type="project" value="TreeGrafter"/>
</dbReference>
<dbReference type="PANTHER" id="PTHR43788:SF16">
    <property type="entry name" value="HELICASE WITH ZINC FINGER 2"/>
    <property type="match status" value="1"/>
</dbReference>
<feature type="domain" description="DNA2/NAM7 helicase-like C-terminal" evidence="5">
    <location>
        <begin position="132"/>
        <end position="306"/>
    </location>
</feature>
<dbReference type="SUPFAM" id="SSF52540">
    <property type="entry name" value="P-loop containing nucleoside triphosphate hydrolases"/>
    <property type="match status" value="1"/>
</dbReference>
<keyword evidence="3" id="KW-0347">Helicase</keyword>
<dbReference type="Gene3D" id="3.40.50.300">
    <property type="entry name" value="P-loop containing nucleotide triphosphate hydrolases"/>
    <property type="match status" value="1"/>
</dbReference>
<evidence type="ECO:0000313" key="7">
    <source>
        <dbReference type="WBParaSite" id="HCON_00012790-00001"/>
    </source>
</evidence>
<organism evidence="6 7">
    <name type="scientific">Haemonchus contortus</name>
    <name type="common">Barber pole worm</name>
    <dbReference type="NCBI Taxonomy" id="6289"/>
    <lineage>
        <taxon>Eukaryota</taxon>
        <taxon>Metazoa</taxon>
        <taxon>Ecdysozoa</taxon>
        <taxon>Nematoda</taxon>
        <taxon>Chromadorea</taxon>
        <taxon>Rhabditida</taxon>
        <taxon>Rhabditina</taxon>
        <taxon>Rhabditomorpha</taxon>
        <taxon>Strongyloidea</taxon>
        <taxon>Trichostrongylidae</taxon>
        <taxon>Haemonchus</taxon>
    </lineage>
</organism>
<proteinExistence type="predicted"/>
<name>A0A7I4XVU3_HAECO</name>
<dbReference type="Pfam" id="PF13087">
    <property type="entry name" value="AAA_12"/>
    <property type="match status" value="1"/>
</dbReference>
<evidence type="ECO:0000256" key="1">
    <source>
        <dbReference type="ARBA" id="ARBA00022741"/>
    </source>
</evidence>
<evidence type="ECO:0000313" key="6">
    <source>
        <dbReference type="Proteomes" id="UP000025227"/>
    </source>
</evidence>
<dbReference type="InterPro" id="IPR027417">
    <property type="entry name" value="P-loop_NTPase"/>
</dbReference>
<dbReference type="GO" id="GO:0005524">
    <property type="term" value="F:ATP binding"/>
    <property type="evidence" value="ECO:0007669"/>
    <property type="project" value="UniProtKB-KW"/>
</dbReference>
<keyword evidence="6" id="KW-1185">Reference proteome</keyword>
<evidence type="ECO:0000256" key="3">
    <source>
        <dbReference type="ARBA" id="ARBA00022806"/>
    </source>
</evidence>